<dbReference type="CDD" id="cd08662">
    <property type="entry name" value="M13"/>
    <property type="match status" value="1"/>
</dbReference>
<dbReference type="GO" id="GO:0046872">
    <property type="term" value="F:metal ion binding"/>
    <property type="evidence" value="ECO:0007669"/>
    <property type="project" value="UniProtKB-KW"/>
</dbReference>
<dbReference type="PRINTS" id="PR00786">
    <property type="entry name" value="NEPRILYSIN"/>
</dbReference>
<keyword evidence="5" id="KW-0378">Hydrolase</keyword>
<evidence type="ECO:0000313" key="12">
    <source>
        <dbReference type="Proteomes" id="UP001178507"/>
    </source>
</evidence>
<dbReference type="AlphaFoldDB" id="A0AA36IX23"/>
<dbReference type="PANTHER" id="PTHR11733:SF167">
    <property type="entry name" value="FI17812P1-RELATED"/>
    <property type="match status" value="1"/>
</dbReference>
<organism evidence="11 12">
    <name type="scientific">Effrenium voratum</name>
    <dbReference type="NCBI Taxonomy" id="2562239"/>
    <lineage>
        <taxon>Eukaryota</taxon>
        <taxon>Sar</taxon>
        <taxon>Alveolata</taxon>
        <taxon>Dinophyceae</taxon>
        <taxon>Suessiales</taxon>
        <taxon>Symbiodiniaceae</taxon>
        <taxon>Effrenium</taxon>
    </lineage>
</organism>
<evidence type="ECO:0000256" key="7">
    <source>
        <dbReference type="ARBA" id="ARBA00023049"/>
    </source>
</evidence>
<keyword evidence="8" id="KW-1133">Transmembrane helix</keyword>
<keyword evidence="12" id="KW-1185">Reference proteome</keyword>
<evidence type="ECO:0000256" key="6">
    <source>
        <dbReference type="ARBA" id="ARBA00022833"/>
    </source>
</evidence>
<comment type="similarity">
    <text evidence="2">Belongs to the peptidase M13 family.</text>
</comment>
<dbReference type="InterPro" id="IPR018497">
    <property type="entry name" value="Peptidase_M13_C"/>
</dbReference>
<dbReference type="GO" id="GO:0004222">
    <property type="term" value="F:metalloendopeptidase activity"/>
    <property type="evidence" value="ECO:0007669"/>
    <property type="project" value="InterPro"/>
</dbReference>
<keyword evidence="3" id="KW-0645">Protease</keyword>
<dbReference type="Proteomes" id="UP001178507">
    <property type="component" value="Unassembled WGS sequence"/>
</dbReference>
<dbReference type="Pfam" id="PF05649">
    <property type="entry name" value="Peptidase_M13_N"/>
    <property type="match status" value="1"/>
</dbReference>
<evidence type="ECO:0000256" key="5">
    <source>
        <dbReference type="ARBA" id="ARBA00022801"/>
    </source>
</evidence>
<dbReference type="SUPFAM" id="SSF55486">
    <property type="entry name" value="Metalloproteases ('zincins'), catalytic domain"/>
    <property type="match status" value="1"/>
</dbReference>
<keyword evidence="4" id="KW-0479">Metal-binding</keyword>
<dbReference type="Gene3D" id="3.40.390.10">
    <property type="entry name" value="Collagenase (Catalytic Domain)"/>
    <property type="match status" value="2"/>
</dbReference>
<reference evidence="11" key="1">
    <citation type="submission" date="2023-08" db="EMBL/GenBank/DDBJ databases">
        <authorList>
            <person name="Chen Y."/>
            <person name="Shah S."/>
            <person name="Dougan E. K."/>
            <person name="Thang M."/>
            <person name="Chan C."/>
        </authorList>
    </citation>
    <scope>NUCLEOTIDE SEQUENCE</scope>
</reference>
<comment type="caution">
    <text evidence="11">The sequence shown here is derived from an EMBL/GenBank/DDBJ whole genome shotgun (WGS) entry which is preliminary data.</text>
</comment>
<keyword evidence="8" id="KW-0812">Transmembrane</keyword>
<sequence>MARAALRLGHGGGPVCSSAKCVEQSMLLRSYLDLREDPCQDFMKVACSKEKKRRFAERKVSSEFDAYVMATEAKLRWIDQELVTAETMGSRMEPLLSAVKEAYEACMLQTSVSDADLYPSARAFLAHGLPLSREELILQSGFARIAPKEDLEIWGVLMTPLFALGVFMEPGRPSRGLQLFFLPAACPELGTSLESLGFFQGLESDGEAIFGHRLQEMSQAFEQWLKPLIFNRSCKEIFNEVVQAGHFDEWRQVPLAALQDTLDAHAEGGASVALQLSQVLRQAGVPDTAQLQVLNYAGNFSVARWAQQMAAFFARAEAHDALRFSRMTTWLHLTAPTRTCLEQVVADFPWLRARKFVDAVLSPEARDEAEEVAWQIAATFAESLRSSWLDAETSKAALRKLRQIRLKIGYPQWIKDDSFLLQRYAYSLGFKREMGYAWIRQLTALGKFRQIAGSIGSPRDWANFWRTTPDRINAEYNPASNDMIFMAGYMLPPFYDPNAPMSFIFATFGAIVAHELTHAFDNHGALRNEWGDLENWWSKSCEEKFQQQEACFKEEFSSIPVYGDLPSGERDSSGPVFDDGGKCLGENIADAGGLNLAFLAYRRWSQLHGPEPQLHGLEGLGGEQLFFLRFAARRCGYERRSQLERHMKSWEPHALSEVRALGPLRNSRLFSEVFQCRAGTWMNPKQKCELWGVAKAQRQGPPLWMLGILLFGLVLALACVLRWRKAKPTETARDMTLELAAM</sequence>
<dbReference type="PROSITE" id="PS51885">
    <property type="entry name" value="NEPRILYSIN"/>
    <property type="match status" value="1"/>
</dbReference>
<evidence type="ECO:0000259" key="9">
    <source>
        <dbReference type="Pfam" id="PF01431"/>
    </source>
</evidence>
<dbReference type="InterPro" id="IPR024079">
    <property type="entry name" value="MetalloPept_cat_dom_sf"/>
</dbReference>
<keyword evidence="6" id="KW-0862">Zinc</keyword>
<feature type="domain" description="Peptidase M13 N-terminal" evidence="10">
    <location>
        <begin position="302"/>
        <end position="411"/>
    </location>
</feature>
<proteinExistence type="inferred from homology"/>
<feature type="domain" description="Peptidase M13 C-terminal" evidence="9">
    <location>
        <begin position="473"/>
        <end position="690"/>
    </location>
</feature>
<dbReference type="GO" id="GO:0005886">
    <property type="term" value="C:plasma membrane"/>
    <property type="evidence" value="ECO:0007669"/>
    <property type="project" value="TreeGrafter"/>
</dbReference>
<keyword evidence="7" id="KW-0482">Metalloprotease</keyword>
<evidence type="ECO:0000256" key="1">
    <source>
        <dbReference type="ARBA" id="ARBA00001947"/>
    </source>
</evidence>
<evidence type="ECO:0008006" key="13">
    <source>
        <dbReference type="Google" id="ProtNLM"/>
    </source>
</evidence>
<dbReference type="Pfam" id="PF01431">
    <property type="entry name" value="Peptidase_M13"/>
    <property type="match status" value="1"/>
</dbReference>
<keyword evidence="8" id="KW-0472">Membrane</keyword>
<name>A0AA36IX23_9DINO</name>
<dbReference type="PANTHER" id="PTHR11733">
    <property type="entry name" value="ZINC METALLOPROTEASE FAMILY M13 NEPRILYSIN-RELATED"/>
    <property type="match status" value="1"/>
</dbReference>
<dbReference type="GO" id="GO:0016485">
    <property type="term" value="P:protein processing"/>
    <property type="evidence" value="ECO:0007669"/>
    <property type="project" value="TreeGrafter"/>
</dbReference>
<protein>
    <recommendedName>
        <fullName evidence="13">Endothelin-converting enzyme 1</fullName>
    </recommendedName>
</protein>
<dbReference type="EMBL" id="CAUJNA010003090">
    <property type="protein sequence ID" value="CAJ1395216.1"/>
    <property type="molecule type" value="Genomic_DNA"/>
</dbReference>
<comment type="cofactor">
    <cofactor evidence="1">
        <name>Zn(2+)</name>
        <dbReference type="ChEBI" id="CHEBI:29105"/>
    </cofactor>
</comment>
<dbReference type="InterPro" id="IPR000718">
    <property type="entry name" value="Peptidase_M13"/>
</dbReference>
<feature type="transmembrane region" description="Helical" evidence="8">
    <location>
        <begin position="703"/>
        <end position="723"/>
    </location>
</feature>
<evidence type="ECO:0000259" key="10">
    <source>
        <dbReference type="Pfam" id="PF05649"/>
    </source>
</evidence>
<gene>
    <name evidence="11" type="ORF">EVOR1521_LOCUS19683</name>
</gene>
<dbReference type="InterPro" id="IPR008753">
    <property type="entry name" value="Peptidase_M13_N"/>
</dbReference>
<accession>A0AA36IX23</accession>
<evidence type="ECO:0000256" key="2">
    <source>
        <dbReference type="ARBA" id="ARBA00007357"/>
    </source>
</evidence>
<evidence type="ECO:0000313" key="11">
    <source>
        <dbReference type="EMBL" id="CAJ1395216.1"/>
    </source>
</evidence>
<evidence type="ECO:0000256" key="8">
    <source>
        <dbReference type="SAM" id="Phobius"/>
    </source>
</evidence>
<evidence type="ECO:0000256" key="4">
    <source>
        <dbReference type="ARBA" id="ARBA00022723"/>
    </source>
</evidence>
<evidence type="ECO:0000256" key="3">
    <source>
        <dbReference type="ARBA" id="ARBA00022670"/>
    </source>
</evidence>